<dbReference type="Proteomes" id="UP000789405">
    <property type="component" value="Unassembled WGS sequence"/>
</dbReference>
<evidence type="ECO:0000313" key="7">
    <source>
        <dbReference type="Proteomes" id="UP000789405"/>
    </source>
</evidence>
<dbReference type="InterPro" id="IPR052035">
    <property type="entry name" value="ZnF_BED_domain_contain"/>
</dbReference>
<dbReference type="SUPFAM" id="SSF53098">
    <property type="entry name" value="Ribonuclease H-like"/>
    <property type="match status" value="1"/>
</dbReference>
<evidence type="ECO:0000256" key="3">
    <source>
        <dbReference type="ARBA" id="ARBA00022771"/>
    </source>
</evidence>
<dbReference type="GO" id="GO:0005634">
    <property type="term" value="C:nucleus"/>
    <property type="evidence" value="ECO:0007669"/>
    <property type="project" value="UniProtKB-SubCell"/>
</dbReference>
<dbReference type="OrthoDB" id="2422371at2759"/>
<dbReference type="EMBL" id="CAJVPY010006380">
    <property type="protein sequence ID" value="CAG8661612.1"/>
    <property type="molecule type" value="Genomic_DNA"/>
</dbReference>
<reference evidence="6" key="1">
    <citation type="submission" date="2021-06" db="EMBL/GenBank/DDBJ databases">
        <authorList>
            <person name="Kallberg Y."/>
            <person name="Tangrot J."/>
            <person name="Rosling A."/>
        </authorList>
    </citation>
    <scope>NUCLEOTIDE SEQUENCE</scope>
    <source>
        <strain evidence="6">MA453B</strain>
    </source>
</reference>
<proteinExistence type="predicted"/>
<dbReference type="PANTHER" id="PTHR46481:SF10">
    <property type="entry name" value="ZINC FINGER BED DOMAIN-CONTAINING PROTEIN 39"/>
    <property type="match status" value="1"/>
</dbReference>
<organism evidence="6 7">
    <name type="scientific">Dentiscutata erythropus</name>
    <dbReference type="NCBI Taxonomy" id="1348616"/>
    <lineage>
        <taxon>Eukaryota</taxon>
        <taxon>Fungi</taxon>
        <taxon>Fungi incertae sedis</taxon>
        <taxon>Mucoromycota</taxon>
        <taxon>Glomeromycotina</taxon>
        <taxon>Glomeromycetes</taxon>
        <taxon>Diversisporales</taxon>
        <taxon>Gigasporaceae</taxon>
        <taxon>Dentiscutata</taxon>
    </lineage>
</organism>
<evidence type="ECO:0000256" key="2">
    <source>
        <dbReference type="ARBA" id="ARBA00022723"/>
    </source>
</evidence>
<accession>A0A9N9E5J5</accession>
<dbReference type="GO" id="GO:0008270">
    <property type="term" value="F:zinc ion binding"/>
    <property type="evidence" value="ECO:0007669"/>
    <property type="project" value="UniProtKB-KW"/>
</dbReference>
<evidence type="ECO:0000313" key="6">
    <source>
        <dbReference type="EMBL" id="CAG8661612.1"/>
    </source>
</evidence>
<protein>
    <submittedName>
        <fullName evidence="6">17113_t:CDS:1</fullName>
    </submittedName>
</protein>
<dbReference type="PANTHER" id="PTHR46481">
    <property type="entry name" value="ZINC FINGER BED DOMAIN-CONTAINING PROTEIN 4"/>
    <property type="match status" value="1"/>
</dbReference>
<keyword evidence="5" id="KW-0539">Nucleus</keyword>
<comment type="subcellular location">
    <subcellularLocation>
        <location evidence="1">Nucleus</location>
    </subcellularLocation>
</comment>
<dbReference type="InterPro" id="IPR012337">
    <property type="entry name" value="RNaseH-like_sf"/>
</dbReference>
<keyword evidence="7" id="KW-1185">Reference proteome</keyword>
<sequence>MDNLTYSDNYILDNLSQNDFTFNALIQNDSNTDISLQNNSGVEINNTFKTKDHWIEPIISQDGKKTSSCNSFLQDSHLTTVSQHLSGNIFDKRLEFVKEALAKTSSKISFTCDRWHSTVHKCHYIVVTASWISTNWKIVNIILNFQESGQTAIDIKSVIVKTLDNYNIKEKFFVIIMDNTNKAVS</sequence>
<evidence type="ECO:0000256" key="5">
    <source>
        <dbReference type="ARBA" id="ARBA00023242"/>
    </source>
</evidence>
<keyword evidence="4" id="KW-0862">Zinc</keyword>
<gene>
    <name evidence="6" type="ORF">DERYTH_LOCUS10745</name>
</gene>
<evidence type="ECO:0000256" key="4">
    <source>
        <dbReference type="ARBA" id="ARBA00022833"/>
    </source>
</evidence>
<keyword evidence="2" id="KW-0479">Metal-binding</keyword>
<dbReference type="AlphaFoldDB" id="A0A9N9E5J5"/>
<name>A0A9N9E5J5_9GLOM</name>
<comment type="caution">
    <text evidence="6">The sequence shown here is derived from an EMBL/GenBank/DDBJ whole genome shotgun (WGS) entry which is preliminary data.</text>
</comment>
<keyword evidence="3" id="KW-0863">Zinc-finger</keyword>
<evidence type="ECO:0000256" key="1">
    <source>
        <dbReference type="ARBA" id="ARBA00004123"/>
    </source>
</evidence>